<keyword evidence="3 5" id="KW-0378">Hydrolase</keyword>
<dbReference type="EMBL" id="JAENIG010000006">
    <property type="protein sequence ID" value="MBK1855317.1"/>
    <property type="molecule type" value="Genomic_DNA"/>
</dbReference>
<evidence type="ECO:0000256" key="6">
    <source>
        <dbReference type="SAM" id="SignalP"/>
    </source>
</evidence>
<dbReference type="InterPro" id="IPR036852">
    <property type="entry name" value="Peptidase_S8/S53_dom_sf"/>
</dbReference>
<evidence type="ECO:0000256" key="2">
    <source>
        <dbReference type="ARBA" id="ARBA00022670"/>
    </source>
</evidence>
<evidence type="ECO:0000256" key="4">
    <source>
        <dbReference type="ARBA" id="ARBA00022825"/>
    </source>
</evidence>
<dbReference type="RefSeq" id="WP_309489930.1">
    <property type="nucleotide sequence ID" value="NZ_JAENIG010000006.1"/>
</dbReference>
<keyword evidence="6" id="KW-0732">Signal</keyword>
<feature type="active site" description="Charge relay system" evidence="5">
    <location>
        <position position="282"/>
    </location>
</feature>
<reference evidence="8" key="1">
    <citation type="submission" date="2021-01" db="EMBL/GenBank/DDBJ databases">
        <title>Modified the classification status of verrucomicrobia.</title>
        <authorList>
            <person name="Feng X."/>
        </authorList>
    </citation>
    <scope>NUCLEOTIDE SEQUENCE</scope>
    <source>
        <strain evidence="8">5K15</strain>
    </source>
</reference>
<feature type="domain" description="Peptidase S8/S53" evidence="7">
    <location>
        <begin position="268"/>
        <end position="502"/>
    </location>
</feature>
<dbReference type="Gene3D" id="3.40.50.200">
    <property type="entry name" value="Peptidase S8/S53 domain"/>
    <property type="match status" value="1"/>
</dbReference>
<dbReference type="PANTHER" id="PTHR43806:SF11">
    <property type="entry name" value="CEREVISIN-RELATED"/>
    <property type="match status" value="1"/>
</dbReference>
<proteinExistence type="inferred from homology"/>
<feature type="active site" description="Charge relay system" evidence="5">
    <location>
        <position position="454"/>
    </location>
</feature>
<comment type="similarity">
    <text evidence="1 5">Belongs to the peptidase S8 family.</text>
</comment>
<dbReference type="PANTHER" id="PTHR43806">
    <property type="entry name" value="PEPTIDASE S8"/>
    <property type="match status" value="1"/>
</dbReference>
<organism evidence="8 9">
    <name type="scientific">Oceaniferula flava</name>
    <dbReference type="NCBI Taxonomy" id="2800421"/>
    <lineage>
        <taxon>Bacteria</taxon>
        <taxon>Pseudomonadati</taxon>
        <taxon>Verrucomicrobiota</taxon>
        <taxon>Verrucomicrobiia</taxon>
        <taxon>Verrucomicrobiales</taxon>
        <taxon>Verrucomicrobiaceae</taxon>
        <taxon>Oceaniferula</taxon>
    </lineage>
</organism>
<evidence type="ECO:0000313" key="8">
    <source>
        <dbReference type="EMBL" id="MBK1855317.1"/>
    </source>
</evidence>
<dbReference type="SUPFAM" id="SSF52743">
    <property type="entry name" value="Subtilisin-like"/>
    <property type="match status" value="1"/>
</dbReference>
<evidence type="ECO:0000313" key="9">
    <source>
        <dbReference type="Proteomes" id="UP000634206"/>
    </source>
</evidence>
<dbReference type="Proteomes" id="UP000634206">
    <property type="component" value="Unassembled WGS sequence"/>
</dbReference>
<dbReference type="PROSITE" id="PS51892">
    <property type="entry name" value="SUBTILASE"/>
    <property type="match status" value="1"/>
</dbReference>
<comment type="caution">
    <text evidence="8">The sequence shown here is derived from an EMBL/GenBank/DDBJ whole genome shotgun (WGS) entry which is preliminary data.</text>
</comment>
<protein>
    <submittedName>
        <fullName evidence="8">S8 family serine peptidase</fullName>
    </submittedName>
</protein>
<gene>
    <name evidence="8" type="ORF">JIN83_10130</name>
</gene>
<accession>A0AAE2SE52</accession>
<evidence type="ECO:0000256" key="3">
    <source>
        <dbReference type="ARBA" id="ARBA00022801"/>
    </source>
</evidence>
<feature type="active site" description="Charge relay system" evidence="5">
    <location>
        <position position="218"/>
    </location>
</feature>
<dbReference type="InterPro" id="IPR050131">
    <property type="entry name" value="Peptidase_S8_subtilisin-like"/>
</dbReference>
<feature type="chain" id="PRO_5042257414" evidence="6">
    <location>
        <begin position="27"/>
        <end position="524"/>
    </location>
</feature>
<evidence type="ECO:0000259" key="7">
    <source>
        <dbReference type="Pfam" id="PF00082"/>
    </source>
</evidence>
<keyword evidence="2 5" id="KW-0645">Protease</keyword>
<evidence type="ECO:0000256" key="1">
    <source>
        <dbReference type="ARBA" id="ARBA00011073"/>
    </source>
</evidence>
<dbReference type="InterPro" id="IPR000209">
    <property type="entry name" value="Peptidase_S8/S53_dom"/>
</dbReference>
<name>A0AAE2SE52_9BACT</name>
<dbReference type="AlphaFoldDB" id="A0AAE2SE52"/>
<evidence type="ECO:0000256" key="5">
    <source>
        <dbReference type="PROSITE-ProRule" id="PRU01240"/>
    </source>
</evidence>
<keyword evidence="4 5" id="KW-0720">Serine protease</keyword>
<dbReference type="GO" id="GO:0006508">
    <property type="term" value="P:proteolysis"/>
    <property type="evidence" value="ECO:0007669"/>
    <property type="project" value="UniProtKB-KW"/>
</dbReference>
<keyword evidence="9" id="KW-1185">Reference proteome</keyword>
<dbReference type="Pfam" id="PF00082">
    <property type="entry name" value="Peptidase_S8"/>
    <property type="match status" value="1"/>
</dbReference>
<sequence>MNIVPNYGKWMAACCLATFCGLTAHAQTSAKPPLIAGEALKGESVWIAPELKKVTDRPVRIVVWFDQQFLGDGKAYQRRAKEFANSGRRELRSRVVQSLKTLSAKSHSEAKNDLTALQESGAIKDVTPHWIINGFSCTANAEGIEQLAKVKGVKKIFAGRRSLRSVQAQAPAPLVKSPNRPSQTSSKNLPWYISKLHADKVWKELGVTGEGTLNIVHDSNFIMTPSLARSVYTNAKETPNNGKDDDGNGLIDDYHGYNFNTRSPNLTTRKLKGDATDRKNLHGTSCAHIICGVETETGMPQFGIAPMARWAGVITSADIESAVEWAIEQGADTYSMSFSIPHLGETRSHWRKLMEHGSFCGLFFVSGAGNFAMSTKVPVQMRTPEDIPEAVFAAAGVQKDLSRTLFSSQGPVEWKTEHYREGRVQKPEVCAFNHGVPLLMPDGKVIEGRLNGNSFAGPMFCGTIALMLSADPDLLPWDLKKIITRTATDVGPKGVDYQTGHGLIHCYKAVAEVIRLRELRKASQ</sequence>
<dbReference type="GO" id="GO:0004252">
    <property type="term" value="F:serine-type endopeptidase activity"/>
    <property type="evidence" value="ECO:0007669"/>
    <property type="project" value="UniProtKB-UniRule"/>
</dbReference>
<feature type="signal peptide" evidence="6">
    <location>
        <begin position="1"/>
        <end position="26"/>
    </location>
</feature>